<accession>A0A7S0RDA8</accession>
<dbReference type="AlphaFoldDB" id="A0A7S0RDA8"/>
<gene>
    <name evidence="1" type="ORF">POBO1169_LOCUS12027</name>
</gene>
<proteinExistence type="predicted"/>
<evidence type="ECO:0000313" key="1">
    <source>
        <dbReference type="EMBL" id="CAD8673966.1"/>
    </source>
</evidence>
<organism evidence="1">
    <name type="scientific">Pyramimonas obovata</name>
    <dbReference type="NCBI Taxonomy" id="1411642"/>
    <lineage>
        <taxon>Eukaryota</taxon>
        <taxon>Viridiplantae</taxon>
        <taxon>Chlorophyta</taxon>
        <taxon>Pyramimonadophyceae</taxon>
        <taxon>Pyramimonadales</taxon>
        <taxon>Pyramimonadaceae</taxon>
        <taxon>Pyramimonas</taxon>
        <taxon>Pyramimonas incertae sedis</taxon>
    </lineage>
</organism>
<reference evidence="1" key="1">
    <citation type="submission" date="2021-01" db="EMBL/GenBank/DDBJ databases">
        <authorList>
            <person name="Corre E."/>
            <person name="Pelletier E."/>
            <person name="Niang G."/>
            <person name="Scheremetjew M."/>
            <person name="Finn R."/>
            <person name="Kale V."/>
            <person name="Holt S."/>
            <person name="Cochrane G."/>
            <person name="Meng A."/>
            <person name="Brown T."/>
            <person name="Cohen L."/>
        </authorList>
    </citation>
    <scope>NUCLEOTIDE SEQUENCE</scope>
    <source>
        <strain evidence="1">CCMP722</strain>
    </source>
</reference>
<protein>
    <submittedName>
        <fullName evidence="1">Uncharacterized protein</fullName>
    </submittedName>
</protein>
<sequence length="194" mass="21960">MPVIEGMMKVYARDCMAKAVVNLESTDTATFEGLLALNVFLTAGDVVQCALVNVKWGEMALERFLLQKKDTLNDDDVAELGYYSLSFSLAGLKVYTANNIPCAPSIEKFFHAKKELARQAFEVLLSKPLYITVPDVKRLRDLNYVWGRQAFEVLFEEKRKRGTRLTAEDVVLLAEADVKWGRKAQFLSIGRWVD</sequence>
<dbReference type="EMBL" id="HBFA01023626">
    <property type="protein sequence ID" value="CAD8673966.1"/>
    <property type="molecule type" value="Transcribed_RNA"/>
</dbReference>
<name>A0A7S0RDA8_9CHLO</name>